<proteinExistence type="predicted"/>
<feature type="region of interest" description="Disordered" evidence="1">
    <location>
        <begin position="346"/>
        <end position="417"/>
    </location>
</feature>
<accession>A0A7R9FA26</accession>
<dbReference type="EMBL" id="OD572177">
    <property type="protein sequence ID" value="CAD7449646.1"/>
    <property type="molecule type" value="Genomic_DNA"/>
</dbReference>
<name>A0A7R9FA26_9NEOP</name>
<dbReference type="AlphaFoldDB" id="A0A7R9FA26"/>
<gene>
    <name evidence="2" type="ORF">TBIB3V08_LOCUS11919</name>
</gene>
<reference evidence="2" key="1">
    <citation type="submission" date="2020-11" db="EMBL/GenBank/DDBJ databases">
        <authorList>
            <person name="Tran Van P."/>
        </authorList>
    </citation>
    <scope>NUCLEOTIDE SEQUENCE</scope>
</reference>
<feature type="compositionally biased region" description="Basic and acidic residues" evidence="1">
    <location>
        <begin position="379"/>
        <end position="417"/>
    </location>
</feature>
<protein>
    <submittedName>
        <fullName evidence="2">Uncharacterized protein</fullName>
    </submittedName>
</protein>
<evidence type="ECO:0000313" key="2">
    <source>
        <dbReference type="EMBL" id="CAD7449646.1"/>
    </source>
</evidence>
<feature type="region of interest" description="Disordered" evidence="1">
    <location>
        <begin position="31"/>
        <end position="52"/>
    </location>
</feature>
<feature type="compositionally biased region" description="Basic and acidic residues" evidence="1">
    <location>
        <begin position="346"/>
        <end position="357"/>
    </location>
</feature>
<feature type="region of interest" description="Disordered" evidence="1">
    <location>
        <begin position="437"/>
        <end position="520"/>
    </location>
</feature>
<feature type="compositionally biased region" description="Gly residues" evidence="1">
    <location>
        <begin position="212"/>
        <end position="221"/>
    </location>
</feature>
<sequence length="520" mass="57775">MDPREALILSLKREVNALQEENDHLRTAFHLHGDPQPPGTAGSDPGGMNLSSGRLMLKTPPKVDIEKLADMEGAELTELVRHYLTENEALRRENSELFTTRETLLRDQEMVCRENERLLKKLEDVNSVCCRSPIIPARPTYSAEMLNMSLNGDLDQTNQEILEGRLSTSTKPPHRLPESIQKEMDKKRIGTSMNNIADTYRERRHNSWDTKGGNGSAGSGDSGSAQRKKKLADLVDVPKFAKRERVDKHFGKTTLSTPDRDWNLDFTVTSSIIYCDIITLDHTATEASGEVGDGHLPRRTSTAPGGNVMPTIPPLNNGPLILSHTDDTLTTSALPNSQALSSIRRAVAEKTDRDTKRPSSSSSVFESFESNESQVEDELVFHDSVSETISERNSPEPDIDLDNRTDNKTFDVDDSESRNISTLPYVHDKKLLRSANSESALLPSRDPFADDKIDEPTPANDQKSLNHGLKTDEMKPASSQSNQRIKSSQSTQSKTKDPFGSVVSLREAKDYPDSHTQSKT</sequence>
<organism evidence="2">
    <name type="scientific">Timema bartmani</name>
    <dbReference type="NCBI Taxonomy" id="61472"/>
    <lineage>
        <taxon>Eukaryota</taxon>
        <taxon>Metazoa</taxon>
        <taxon>Ecdysozoa</taxon>
        <taxon>Arthropoda</taxon>
        <taxon>Hexapoda</taxon>
        <taxon>Insecta</taxon>
        <taxon>Pterygota</taxon>
        <taxon>Neoptera</taxon>
        <taxon>Polyneoptera</taxon>
        <taxon>Phasmatodea</taxon>
        <taxon>Timematodea</taxon>
        <taxon>Timematoidea</taxon>
        <taxon>Timematidae</taxon>
        <taxon>Timema</taxon>
    </lineage>
</organism>
<feature type="compositionally biased region" description="Low complexity" evidence="1">
    <location>
        <begin position="359"/>
        <end position="373"/>
    </location>
</feature>
<evidence type="ECO:0000256" key="1">
    <source>
        <dbReference type="SAM" id="MobiDB-lite"/>
    </source>
</evidence>
<feature type="region of interest" description="Disordered" evidence="1">
    <location>
        <begin position="200"/>
        <end position="230"/>
    </location>
</feature>